<accession>A0A2V3PQ26</accession>
<proteinExistence type="predicted"/>
<protein>
    <submittedName>
        <fullName evidence="1">DDE family transposase</fullName>
    </submittedName>
</protein>
<keyword evidence="2" id="KW-1185">Reference proteome</keyword>
<comment type="caution">
    <text evidence="1">The sequence shown here is derived from an EMBL/GenBank/DDBJ whole genome shotgun (WGS) entry which is preliminary data.</text>
</comment>
<feature type="non-terminal residue" evidence="1">
    <location>
        <position position="1"/>
    </location>
</feature>
<dbReference type="EMBL" id="QICL01000042">
    <property type="protein sequence ID" value="PXV58884.1"/>
    <property type="molecule type" value="Genomic_DNA"/>
</dbReference>
<gene>
    <name evidence="1" type="ORF">CLV62_14231</name>
</gene>
<evidence type="ECO:0000313" key="1">
    <source>
        <dbReference type="EMBL" id="PXV58884.1"/>
    </source>
</evidence>
<sequence>GYKNQGFRPIKKRWVIEPTFAWFDYNRRLCRKYETTFDSAEEMVKIASIKLLLNKI</sequence>
<dbReference type="PANTHER" id="PTHR30007">
    <property type="entry name" value="PHP DOMAIN PROTEIN"/>
    <property type="match status" value="1"/>
</dbReference>
<name>A0A2V3PQ26_9BACT</name>
<organism evidence="1 2">
    <name type="scientific">Dysgonomonas alginatilytica</name>
    <dbReference type="NCBI Taxonomy" id="1605892"/>
    <lineage>
        <taxon>Bacteria</taxon>
        <taxon>Pseudomonadati</taxon>
        <taxon>Bacteroidota</taxon>
        <taxon>Bacteroidia</taxon>
        <taxon>Bacteroidales</taxon>
        <taxon>Dysgonomonadaceae</taxon>
        <taxon>Dysgonomonas</taxon>
    </lineage>
</organism>
<reference evidence="1 2" key="1">
    <citation type="submission" date="2018-03" db="EMBL/GenBank/DDBJ databases">
        <title>Genomic Encyclopedia of Archaeal and Bacterial Type Strains, Phase II (KMG-II): from individual species to whole genera.</title>
        <authorList>
            <person name="Goeker M."/>
        </authorList>
    </citation>
    <scope>NUCLEOTIDE SEQUENCE [LARGE SCALE GENOMIC DNA]</scope>
    <source>
        <strain evidence="1 2">DSM 100214</strain>
    </source>
</reference>
<dbReference type="PANTHER" id="PTHR30007:SF0">
    <property type="entry name" value="TRANSPOSASE"/>
    <property type="match status" value="1"/>
</dbReference>
<evidence type="ECO:0000313" key="2">
    <source>
        <dbReference type="Proteomes" id="UP000247973"/>
    </source>
</evidence>
<dbReference type="OrthoDB" id="1270539at2"/>
<dbReference type="Proteomes" id="UP000247973">
    <property type="component" value="Unassembled WGS sequence"/>
</dbReference>
<dbReference type="AlphaFoldDB" id="A0A2V3PQ26"/>